<dbReference type="InterPro" id="IPR012337">
    <property type="entry name" value="RNaseH-like_sf"/>
</dbReference>
<dbReference type="PANTHER" id="PTHR37529:SF1">
    <property type="entry name" value="TRANSPOSASE INSG FOR INSERTION SEQUENCE ELEMENT IS4-RELATED"/>
    <property type="match status" value="1"/>
</dbReference>
<feature type="domain" description="Transposase IS4-like" evidence="1">
    <location>
        <begin position="115"/>
        <end position="224"/>
    </location>
</feature>
<organism evidence="3 4">
    <name type="scientific">Lentzea rhizosphaerae</name>
    <dbReference type="NCBI Taxonomy" id="2041025"/>
    <lineage>
        <taxon>Bacteria</taxon>
        <taxon>Bacillati</taxon>
        <taxon>Actinomycetota</taxon>
        <taxon>Actinomycetes</taxon>
        <taxon>Pseudonocardiales</taxon>
        <taxon>Pseudonocardiaceae</taxon>
        <taxon>Lentzea</taxon>
    </lineage>
</organism>
<comment type="caution">
    <text evidence="3">The sequence shown here is derived from an EMBL/GenBank/DDBJ whole genome shotgun (WGS) entry which is preliminary data.</text>
</comment>
<gene>
    <name evidence="3" type="ORF">ACFOWZ_48025</name>
</gene>
<evidence type="ECO:0000259" key="1">
    <source>
        <dbReference type="Pfam" id="PF01609"/>
    </source>
</evidence>
<dbReference type="InterPro" id="IPR002559">
    <property type="entry name" value="Transposase_11"/>
</dbReference>
<proteinExistence type="predicted"/>
<dbReference type="InterPro" id="IPR024473">
    <property type="entry name" value="Transposases_IS4_N"/>
</dbReference>
<dbReference type="PANTHER" id="PTHR37529">
    <property type="entry name" value="TRANSPOSASE INSG FOR INSERTION SEQUENCE ELEMENT IS4-RELATED"/>
    <property type="match status" value="1"/>
</dbReference>
<sequence>MAQGAFAPGHLGELTQAVPFDMVDEALAETRTVQSRVRDLPSRVVVYLLLAACLFPELGYPGVWRKLTASLDGLGPATPTAGALCQARRRLGPAPLKWLFDLVRGPAPAPVRWRGLLVCAIDGTMFTVADSPANLGVYAKHRCNNGGSGYPQIRLLALLACGTRTVIDAVFGPTDTGETTYAPRLARSLRPGMIVLLDRGLVGCDLISGFAATGAEVLVRYTDRRNFPVLTRYPDGSYLSTLGPTRVRVIDAEITLTT</sequence>
<evidence type="ECO:0000313" key="3">
    <source>
        <dbReference type="EMBL" id="MFC3899261.1"/>
    </source>
</evidence>
<accession>A0ABV8CBA7</accession>
<feature type="domain" description="Transposase IS4 N-terminal" evidence="2">
    <location>
        <begin position="8"/>
        <end position="101"/>
    </location>
</feature>
<protein>
    <submittedName>
        <fullName evidence="3">IS4 family transposase</fullName>
    </submittedName>
</protein>
<dbReference type="RefSeq" id="WP_382381442.1">
    <property type="nucleotide sequence ID" value="NZ_JBHRZI010000066.1"/>
</dbReference>
<dbReference type="EMBL" id="JBHRZI010000066">
    <property type="protein sequence ID" value="MFC3899261.1"/>
    <property type="molecule type" value="Genomic_DNA"/>
</dbReference>
<name>A0ABV8CBA7_9PSEU</name>
<dbReference type="Pfam" id="PF01609">
    <property type="entry name" value="DDE_Tnp_1"/>
    <property type="match status" value="1"/>
</dbReference>
<dbReference type="InterPro" id="IPR047952">
    <property type="entry name" value="Transpos_IS4"/>
</dbReference>
<dbReference type="SUPFAM" id="SSF53098">
    <property type="entry name" value="Ribonuclease H-like"/>
    <property type="match status" value="1"/>
</dbReference>
<evidence type="ECO:0000313" key="4">
    <source>
        <dbReference type="Proteomes" id="UP001595690"/>
    </source>
</evidence>
<reference evidence="4" key="1">
    <citation type="journal article" date="2019" name="Int. J. Syst. Evol. Microbiol.">
        <title>The Global Catalogue of Microorganisms (GCM) 10K type strain sequencing project: providing services to taxonomists for standard genome sequencing and annotation.</title>
        <authorList>
            <consortium name="The Broad Institute Genomics Platform"/>
            <consortium name="The Broad Institute Genome Sequencing Center for Infectious Disease"/>
            <person name="Wu L."/>
            <person name="Ma J."/>
        </authorList>
    </citation>
    <scope>NUCLEOTIDE SEQUENCE [LARGE SCALE GENOMIC DNA]</scope>
    <source>
        <strain evidence="4">CGMCC 4.7405</strain>
    </source>
</reference>
<keyword evidence="4" id="KW-1185">Reference proteome</keyword>
<dbReference type="NCBIfam" id="NF033592">
    <property type="entry name" value="transpos_IS4_1"/>
    <property type="match status" value="1"/>
</dbReference>
<evidence type="ECO:0000259" key="2">
    <source>
        <dbReference type="Pfam" id="PF13006"/>
    </source>
</evidence>
<dbReference type="Pfam" id="PF13006">
    <property type="entry name" value="Nterm_IS4"/>
    <property type="match status" value="1"/>
</dbReference>
<feature type="non-terminal residue" evidence="3">
    <location>
        <position position="258"/>
    </location>
</feature>
<dbReference type="Proteomes" id="UP001595690">
    <property type="component" value="Unassembled WGS sequence"/>
</dbReference>